<dbReference type="AlphaFoldDB" id="I2NHR7"/>
<dbReference type="Proteomes" id="UP000003357">
    <property type="component" value="Unassembled WGS sequence"/>
</dbReference>
<evidence type="ECO:0000313" key="2">
    <source>
        <dbReference type="Proteomes" id="UP000003357"/>
    </source>
</evidence>
<name>I2NHR7_STRPA</name>
<organism evidence="1 2">
    <name type="scientific">Streptococcus parasanguinis F0449</name>
    <dbReference type="NCBI Taxonomy" id="1095733"/>
    <lineage>
        <taxon>Bacteria</taxon>
        <taxon>Bacillati</taxon>
        <taxon>Bacillota</taxon>
        <taxon>Bacilli</taxon>
        <taxon>Lactobacillales</taxon>
        <taxon>Streptococcaceae</taxon>
        <taxon>Streptococcus</taxon>
    </lineage>
</organism>
<accession>I2NHR7</accession>
<gene>
    <name evidence="1" type="ORF">HMPREF9971_0066</name>
</gene>
<comment type="caution">
    <text evidence="1">The sequence shown here is derived from an EMBL/GenBank/DDBJ whole genome shotgun (WGS) entry which is preliminary data.</text>
</comment>
<sequence>MIEEIPVRIRASTSGPLIGAFRLQKLKKATPLFCYIE</sequence>
<reference evidence="1 2" key="1">
    <citation type="submission" date="2012-04" db="EMBL/GenBank/DDBJ databases">
        <authorList>
            <person name="Harkins D.M."/>
            <person name="Madupu R."/>
            <person name="Durkin A.S."/>
            <person name="Torralba M."/>
            <person name="Methe B."/>
            <person name="Sutton G.G."/>
            <person name="Nelson K.E."/>
        </authorList>
    </citation>
    <scope>NUCLEOTIDE SEQUENCE [LARGE SCALE GENOMIC DNA]</scope>
    <source>
        <strain evidence="1 2">F0449</strain>
    </source>
</reference>
<protein>
    <submittedName>
        <fullName evidence="1">Uncharacterized protein</fullName>
    </submittedName>
</protein>
<proteinExistence type="predicted"/>
<dbReference type="EMBL" id="AJMV01000101">
    <property type="protein sequence ID" value="EIG25378.1"/>
    <property type="molecule type" value="Genomic_DNA"/>
</dbReference>
<evidence type="ECO:0000313" key="1">
    <source>
        <dbReference type="EMBL" id="EIG25378.1"/>
    </source>
</evidence>
<dbReference type="PATRIC" id="fig|1095733.3.peg.1397"/>